<dbReference type="Proteomes" id="UP000275747">
    <property type="component" value="Chromosome"/>
</dbReference>
<sequence length="65" mass="7713">MYQKKFYDTLKISSRLLPFVCSSSCTNGKLIFPKCLWKDFPLSNWTAIIISSMVFKKRDETWKKN</sequence>
<evidence type="ECO:0000313" key="4">
    <source>
        <dbReference type="Proteomes" id="UP000281752"/>
    </source>
</evidence>
<dbReference type="EMBL" id="CP033041">
    <property type="protein sequence ID" value="AYM72254.1"/>
    <property type="molecule type" value="Genomic_DNA"/>
</dbReference>
<dbReference type="AlphaFoldDB" id="A0AAI8LJS9"/>
<protein>
    <submittedName>
        <fullName evidence="1">Uncharacterized protein</fullName>
    </submittedName>
</protein>
<reference evidence="1 3" key="1">
    <citation type="submission" date="2018-10" db="EMBL/GenBank/DDBJ databases">
        <title>Escaping from acidified nitrite in gastric host defense: Transcriptomic basis for resistance to free nitrous acid in Enterococcus faecalis.</title>
        <authorList>
            <person name="Yu Z."/>
            <person name="Shi D."/>
            <person name="Liu W."/>
            <person name="Meng F."/>
        </authorList>
    </citation>
    <scope>NUCLEOTIDE SEQUENCE [LARGE SCALE GENOMIC DNA]</scope>
    <source>
        <strain evidence="1 3">JE1</strain>
    </source>
</reference>
<proteinExistence type="predicted"/>
<dbReference type="EMBL" id="RKNM01000009">
    <property type="protein sequence ID" value="ROX55626.1"/>
    <property type="molecule type" value="Genomic_DNA"/>
</dbReference>
<evidence type="ECO:0000313" key="2">
    <source>
        <dbReference type="EMBL" id="ROX55626.1"/>
    </source>
</evidence>
<accession>A0AAI8LJS9</accession>
<evidence type="ECO:0000313" key="1">
    <source>
        <dbReference type="EMBL" id="AYM72254.1"/>
    </source>
</evidence>
<reference evidence="2 4" key="2">
    <citation type="submission" date="2018-10" db="EMBL/GenBank/DDBJ databases">
        <title>Genotypes and phenotypes of Enterococci isolated from broiler chickens.</title>
        <authorList>
            <person name="Muhammad A.R."/>
            <person name="Diarra M.S."/>
        </authorList>
    </citation>
    <scope>NUCLEOTIDE SEQUENCE [LARGE SCALE GENOMIC DNA]</scope>
    <source>
        <strain evidence="2 4">P5 C A 35</strain>
    </source>
</reference>
<name>A0AAI8LJS9_ENTFC</name>
<evidence type="ECO:0000313" key="3">
    <source>
        <dbReference type="Proteomes" id="UP000275747"/>
    </source>
</evidence>
<gene>
    <name evidence="1" type="ORF">D9Z05_02805</name>
    <name evidence="2" type="ORF">EGW36_08095</name>
</gene>
<organism evidence="1 3">
    <name type="scientific">Enterococcus faecium</name>
    <name type="common">Streptococcus faecium</name>
    <dbReference type="NCBI Taxonomy" id="1352"/>
    <lineage>
        <taxon>Bacteria</taxon>
        <taxon>Bacillati</taxon>
        <taxon>Bacillota</taxon>
        <taxon>Bacilli</taxon>
        <taxon>Lactobacillales</taxon>
        <taxon>Enterococcaceae</taxon>
        <taxon>Enterococcus</taxon>
    </lineage>
</organism>
<dbReference type="Proteomes" id="UP000281752">
    <property type="component" value="Unassembled WGS sequence"/>
</dbReference>